<evidence type="ECO:0000256" key="3">
    <source>
        <dbReference type="ARBA" id="ARBA00022676"/>
    </source>
</evidence>
<dbReference type="PANTHER" id="PTHR30582">
    <property type="entry name" value="L,D-TRANSPEPTIDASE"/>
    <property type="match status" value="1"/>
</dbReference>
<keyword evidence="8 9" id="KW-0961">Cell wall biogenesis/degradation</keyword>
<feature type="compositionally biased region" description="Polar residues" evidence="10">
    <location>
        <begin position="331"/>
        <end position="341"/>
    </location>
</feature>
<dbReference type="GO" id="GO:0005576">
    <property type="term" value="C:extracellular region"/>
    <property type="evidence" value="ECO:0007669"/>
    <property type="project" value="TreeGrafter"/>
</dbReference>
<dbReference type="EMBL" id="QRGO01000001">
    <property type="protein sequence ID" value="RDV03723.1"/>
    <property type="molecule type" value="Genomic_DNA"/>
</dbReference>
<evidence type="ECO:0000256" key="5">
    <source>
        <dbReference type="ARBA" id="ARBA00022801"/>
    </source>
</evidence>
<keyword evidence="11" id="KW-0732">Signal</keyword>
<evidence type="ECO:0000256" key="11">
    <source>
        <dbReference type="SAM" id="SignalP"/>
    </source>
</evidence>
<dbReference type="AlphaFoldDB" id="A0A371B8G7"/>
<feature type="region of interest" description="Disordered" evidence="10">
    <location>
        <begin position="71"/>
        <end position="171"/>
    </location>
</feature>
<sequence>MKRPLGSLLLSLPVALVLAAPAAQAQSSSGTQSGRFPGLFGLFRDDQGQEEDIRQAQVQQSQIGQSRIEAESLPPPGLAQPNGVVPQALGPANSAPSGYSQPNNGQPMPLPQGPIGHQFGNEPPRTQTSVQPAIERPPAGLGGPSAAPAPLAPNTVMTLPPEDQPEQGQPKELPANLKKQLVDFQTKEPAGTIIVDTPNTYLYLVLGGGKAMRYGIGVGREGFTWNGTERISRMREWPDWFPPSEMIERQPYLPRMMAGGPGNPLGARALYLGNTLYRIHGTNQPSTIGQTVSSGCIRLLNEDIEDLFSRVQVGTRVVVWPGNPATVANAAGSTPVSTGAPASNGAPAPINPPVMSRPGTPVR</sequence>
<reference evidence="14" key="1">
    <citation type="submission" date="2018-08" db="EMBL/GenBank/DDBJ databases">
        <authorList>
            <person name="Kim S.-J."/>
            <person name="Jung G.-Y."/>
        </authorList>
    </citation>
    <scope>NUCLEOTIDE SEQUENCE [LARGE SCALE GENOMIC DNA]</scope>
    <source>
        <strain evidence="14">GY_H</strain>
    </source>
</reference>
<comment type="pathway">
    <text evidence="1 9">Cell wall biogenesis; peptidoglycan biosynthesis.</text>
</comment>
<gene>
    <name evidence="13" type="ORF">DXH78_03460</name>
</gene>
<dbReference type="RefSeq" id="WP_115515748.1">
    <property type="nucleotide sequence ID" value="NZ_QRGO01000001.1"/>
</dbReference>
<dbReference type="GO" id="GO:0071972">
    <property type="term" value="F:peptidoglycan L,D-transpeptidase activity"/>
    <property type="evidence" value="ECO:0007669"/>
    <property type="project" value="TreeGrafter"/>
</dbReference>
<feature type="domain" description="L,D-TPase catalytic" evidence="12">
    <location>
        <begin position="191"/>
        <end position="320"/>
    </location>
</feature>
<keyword evidence="6 9" id="KW-0133">Cell shape</keyword>
<feature type="active site" description="Nucleophile" evidence="9">
    <location>
        <position position="296"/>
    </location>
</feature>
<evidence type="ECO:0000256" key="7">
    <source>
        <dbReference type="ARBA" id="ARBA00022984"/>
    </source>
</evidence>
<proteinExistence type="inferred from homology"/>
<dbReference type="Proteomes" id="UP000263993">
    <property type="component" value="Unassembled WGS sequence"/>
</dbReference>
<evidence type="ECO:0000256" key="1">
    <source>
        <dbReference type="ARBA" id="ARBA00004752"/>
    </source>
</evidence>
<dbReference type="CDD" id="cd16913">
    <property type="entry name" value="YkuD_like"/>
    <property type="match status" value="1"/>
</dbReference>
<name>A0A371B8G7_9BRAD</name>
<dbReference type="UniPathway" id="UPA00219"/>
<evidence type="ECO:0000256" key="6">
    <source>
        <dbReference type="ARBA" id="ARBA00022960"/>
    </source>
</evidence>
<dbReference type="GO" id="GO:0016757">
    <property type="term" value="F:glycosyltransferase activity"/>
    <property type="evidence" value="ECO:0007669"/>
    <property type="project" value="UniProtKB-KW"/>
</dbReference>
<feature type="compositionally biased region" description="Polar residues" evidence="10">
    <location>
        <begin position="94"/>
        <end position="106"/>
    </location>
</feature>
<dbReference type="InterPro" id="IPR005490">
    <property type="entry name" value="LD_TPept_cat_dom"/>
</dbReference>
<evidence type="ECO:0000259" key="12">
    <source>
        <dbReference type="PROSITE" id="PS52029"/>
    </source>
</evidence>
<dbReference type="GO" id="GO:0018104">
    <property type="term" value="P:peptidoglycan-protein cross-linking"/>
    <property type="evidence" value="ECO:0007669"/>
    <property type="project" value="TreeGrafter"/>
</dbReference>
<evidence type="ECO:0000313" key="14">
    <source>
        <dbReference type="Proteomes" id="UP000263993"/>
    </source>
</evidence>
<feature type="active site" description="Proton donor/acceptor" evidence="9">
    <location>
        <position position="280"/>
    </location>
</feature>
<evidence type="ECO:0000256" key="9">
    <source>
        <dbReference type="PROSITE-ProRule" id="PRU01373"/>
    </source>
</evidence>
<dbReference type="PROSITE" id="PS52029">
    <property type="entry name" value="LD_TPASE"/>
    <property type="match status" value="1"/>
</dbReference>
<feature type="compositionally biased region" description="Low complexity" evidence="10">
    <location>
        <begin position="144"/>
        <end position="153"/>
    </location>
</feature>
<keyword evidence="7 9" id="KW-0573">Peptidoglycan synthesis</keyword>
<evidence type="ECO:0000256" key="4">
    <source>
        <dbReference type="ARBA" id="ARBA00022679"/>
    </source>
</evidence>
<organism evidence="13 14">
    <name type="scientific">Undibacter mobilis</name>
    <dbReference type="NCBI Taxonomy" id="2292256"/>
    <lineage>
        <taxon>Bacteria</taxon>
        <taxon>Pseudomonadati</taxon>
        <taxon>Pseudomonadota</taxon>
        <taxon>Alphaproteobacteria</taxon>
        <taxon>Hyphomicrobiales</taxon>
        <taxon>Nitrobacteraceae</taxon>
        <taxon>Undibacter</taxon>
    </lineage>
</organism>
<dbReference type="GO" id="GO:0071555">
    <property type="term" value="P:cell wall organization"/>
    <property type="evidence" value="ECO:0007669"/>
    <property type="project" value="UniProtKB-UniRule"/>
</dbReference>
<keyword evidence="5" id="KW-0378">Hydrolase</keyword>
<evidence type="ECO:0000313" key="13">
    <source>
        <dbReference type="EMBL" id="RDV03723.1"/>
    </source>
</evidence>
<feature type="chain" id="PRO_5016662283" evidence="11">
    <location>
        <begin position="26"/>
        <end position="363"/>
    </location>
</feature>
<evidence type="ECO:0000256" key="2">
    <source>
        <dbReference type="ARBA" id="ARBA00005992"/>
    </source>
</evidence>
<comment type="caution">
    <text evidence="13">The sequence shown here is derived from an EMBL/GenBank/DDBJ whole genome shotgun (WGS) entry which is preliminary data.</text>
</comment>
<dbReference type="SUPFAM" id="SSF141523">
    <property type="entry name" value="L,D-transpeptidase catalytic domain-like"/>
    <property type="match status" value="1"/>
</dbReference>
<dbReference type="GO" id="GO:0008360">
    <property type="term" value="P:regulation of cell shape"/>
    <property type="evidence" value="ECO:0007669"/>
    <property type="project" value="UniProtKB-UniRule"/>
</dbReference>
<evidence type="ECO:0000256" key="10">
    <source>
        <dbReference type="SAM" id="MobiDB-lite"/>
    </source>
</evidence>
<feature type="region of interest" description="Disordered" evidence="10">
    <location>
        <begin position="23"/>
        <end position="43"/>
    </location>
</feature>
<accession>A0A371B8G7</accession>
<dbReference type="Pfam" id="PF03734">
    <property type="entry name" value="YkuD"/>
    <property type="match status" value="1"/>
</dbReference>
<dbReference type="Gene3D" id="2.40.440.10">
    <property type="entry name" value="L,D-transpeptidase catalytic domain-like"/>
    <property type="match status" value="1"/>
</dbReference>
<keyword evidence="4" id="KW-0808">Transferase</keyword>
<feature type="signal peptide" evidence="11">
    <location>
        <begin position="1"/>
        <end position="25"/>
    </location>
</feature>
<dbReference type="InterPro" id="IPR038063">
    <property type="entry name" value="Transpep_catalytic_dom"/>
</dbReference>
<keyword evidence="14" id="KW-1185">Reference proteome</keyword>
<dbReference type="FunFam" id="2.40.440.10:FF:000002">
    <property type="entry name" value="L,D-transpeptidase ErfK/SrfK"/>
    <property type="match status" value="1"/>
</dbReference>
<protein>
    <submittedName>
        <fullName evidence="13">L,D-transpeptidase</fullName>
    </submittedName>
</protein>
<comment type="similarity">
    <text evidence="2">Belongs to the YkuD family.</text>
</comment>
<evidence type="ECO:0000256" key="8">
    <source>
        <dbReference type="ARBA" id="ARBA00023316"/>
    </source>
</evidence>
<feature type="region of interest" description="Disordered" evidence="10">
    <location>
        <begin position="331"/>
        <end position="363"/>
    </location>
</feature>
<dbReference type="InterPro" id="IPR050979">
    <property type="entry name" value="LD-transpeptidase"/>
</dbReference>
<dbReference type="PANTHER" id="PTHR30582:SF24">
    <property type="entry name" value="L,D-TRANSPEPTIDASE ERFK_SRFK-RELATED"/>
    <property type="match status" value="1"/>
</dbReference>
<keyword evidence="3" id="KW-0328">Glycosyltransferase</keyword>
<dbReference type="OrthoDB" id="9813664at2"/>